<keyword evidence="3" id="KW-1185">Reference proteome</keyword>
<gene>
    <name evidence="2" type="ORF">GCM10009676_13300</name>
</gene>
<evidence type="ECO:0000313" key="3">
    <source>
        <dbReference type="Proteomes" id="UP001500653"/>
    </source>
</evidence>
<accession>A0ABN1W356</accession>
<feature type="transmembrane region" description="Helical" evidence="1">
    <location>
        <begin position="187"/>
        <end position="205"/>
    </location>
</feature>
<feature type="transmembrane region" description="Helical" evidence="1">
    <location>
        <begin position="157"/>
        <end position="175"/>
    </location>
</feature>
<comment type="caution">
    <text evidence="2">The sequence shown here is derived from an EMBL/GenBank/DDBJ whole genome shotgun (WGS) entry which is preliminary data.</text>
</comment>
<dbReference type="Proteomes" id="UP001500653">
    <property type="component" value="Unassembled WGS sequence"/>
</dbReference>
<dbReference type="RefSeq" id="WP_253863873.1">
    <property type="nucleotide sequence ID" value="NZ_BAAALN010000005.1"/>
</dbReference>
<keyword evidence="1" id="KW-0812">Transmembrane</keyword>
<proteinExistence type="predicted"/>
<feature type="transmembrane region" description="Helical" evidence="1">
    <location>
        <begin position="130"/>
        <end position="150"/>
    </location>
</feature>
<protein>
    <recommendedName>
        <fullName evidence="4">Integral membrane protein</fullName>
    </recommendedName>
</protein>
<evidence type="ECO:0000256" key="1">
    <source>
        <dbReference type="SAM" id="Phobius"/>
    </source>
</evidence>
<organism evidence="2 3">
    <name type="scientific">Prauserella halophila</name>
    <dbReference type="NCBI Taxonomy" id="185641"/>
    <lineage>
        <taxon>Bacteria</taxon>
        <taxon>Bacillati</taxon>
        <taxon>Actinomycetota</taxon>
        <taxon>Actinomycetes</taxon>
        <taxon>Pseudonocardiales</taxon>
        <taxon>Pseudonocardiaceae</taxon>
        <taxon>Prauserella</taxon>
    </lineage>
</organism>
<feature type="transmembrane region" description="Helical" evidence="1">
    <location>
        <begin position="60"/>
        <end position="81"/>
    </location>
</feature>
<reference evidence="2 3" key="1">
    <citation type="journal article" date="2019" name="Int. J. Syst. Evol. Microbiol.">
        <title>The Global Catalogue of Microorganisms (GCM) 10K type strain sequencing project: providing services to taxonomists for standard genome sequencing and annotation.</title>
        <authorList>
            <consortium name="The Broad Institute Genomics Platform"/>
            <consortium name="The Broad Institute Genome Sequencing Center for Infectious Disease"/>
            <person name="Wu L."/>
            <person name="Ma J."/>
        </authorList>
    </citation>
    <scope>NUCLEOTIDE SEQUENCE [LARGE SCALE GENOMIC DNA]</scope>
    <source>
        <strain evidence="2 3">JCM 13023</strain>
    </source>
</reference>
<keyword evidence="1" id="KW-0472">Membrane</keyword>
<feature type="transmembrane region" description="Helical" evidence="1">
    <location>
        <begin position="35"/>
        <end position="54"/>
    </location>
</feature>
<evidence type="ECO:0000313" key="2">
    <source>
        <dbReference type="EMBL" id="GAA1231620.1"/>
    </source>
</evidence>
<dbReference type="EMBL" id="BAAALN010000005">
    <property type="protein sequence ID" value="GAA1231620.1"/>
    <property type="molecule type" value="Genomic_DNA"/>
</dbReference>
<sequence length="221" mass="22755">MHSLWGHRTHGSAGQAPRRWSWTLWGYDARHCGRAAFALPPVAAILAVVTAAVVDVSWHQLVAGTLFPILAVMPAASVVTAEPAPELHASVPHPYPRTIARRLAVAGGLVTAGAVLAALTTGLIEPTTHVGRFFTLAWCSSVLLVGAGAAGGAALRSAAGASAVVVGVWLGQVLILERLLGDGGARLVVPVLVGTTATIWALIRFRTAGVPGADRRTEVAP</sequence>
<feature type="transmembrane region" description="Helical" evidence="1">
    <location>
        <begin position="102"/>
        <end position="124"/>
    </location>
</feature>
<keyword evidence="1" id="KW-1133">Transmembrane helix</keyword>
<name>A0ABN1W356_9PSEU</name>
<evidence type="ECO:0008006" key="4">
    <source>
        <dbReference type="Google" id="ProtNLM"/>
    </source>
</evidence>